<keyword evidence="2" id="KW-1185">Reference proteome</keyword>
<dbReference type="GeneID" id="111594660"/>
<accession>A0A6J1LCL3</accession>
<dbReference type="OMA" id="WSDSTTC"/>
<sequence>MLTKPPDYTISELGCPQLQQHLCSDSCCKKLRVQAPSFRRSPSVTPSPSPTRLLPLRETLADYNKRLLSEEAESCGTSRQRQQQQQRELDDKLAQQKKQKNLWNEQQQKQQQQLQWTRPSSKKCRDIAQVKRTTLLTCDLNSF</sequence>
<dbReference type="KEGG" id="dhe:111594660"/>
<feature type="compositionally biased region" description="Low complexity" evidence="1">
    <location>
        <begin position="101"/>
        <end position="116"/>
    </location>
</feature>
<evidence type="ECO:0000256" key="1">
    <source>
        <dbReference type="SAM" id="MobiDB-lite"/>
    </source>
</evidence>
<name>A0A6J1LCL3_DROHY</name>
<dbReference type="RefSeq" id="XP_023163830.2">
    <property type="nucleotide sequence ID" value="XM_023308062.2"/>
</dbReference>
<reference evidence="3" key="1">
    <citation type="submission" date="2025-08" db="UniProtKB">
        <authorList>
            <consortium name="RefSeq"/>
        </authorList>
    </citation>
    <scope>IDENTIFICATION</scope>
    <source>
        <strain evidence="3">15085-1641.00</strain>
        <tissue evidence="3">Whole body</tissue>
    </source>
</reference>
<proteinExistence type="predicted"/>
<feature type="region of interest" description="Disordered" evidence="1">
    <location>
        <begin position="36"/>
        <end position="56"/>
    </location>
</feature>
<dbReference type="Proteomes" id="UP000504633">
    <property type="component" value="Unplaced"/>
</dbReference>
<dbReference type="AlphaFoldDB" id="A0A6J1LCL3"/>
<feature type="region of interest" description="Disordered" evidence="1">
    <location>
        <begin position="71"/>
        <end position="117"/>
    </location>
</feature>
<protein>
    <submittedName>
        <fullName evidence="3">Mitochondrial distribution and morphology protein 34</fullName>
    </submittedName>
</protein>
<organism evidence="2 3">
    <name type="scientific">Drosophila hydei</name>
    <name type="common">Fruit fly</name>
    <dbReference type="NCBI Taxonomy" id="7224"/>
    <lineage>
        <taxon>Eukaryota</taxon>
        <taxon>Metazoa</taxon>
        <taxon>Ecdysozoa</taxon>
        <taxon>Arthropoda</taxon>
        <taxon>Hexapoda</taxon>
        <taxon>Insecta</taxon>
        <taxon>Pterygota</taxon>
        <taxon>Neoptera</taxon>
        <taxon>Endopterygota</taxon>
        <taxon>Diptera</taxon>
        <taxon>Brachycera</taxon>
        <taxon>Muscomorpha</taxon>
        <taxon>Ephydroidea</taxon>
        <taxon>Drosophilidae</taxon>
        <taxon>Drosophila</taxon>
    </lineage>
</organism>
<evidence type="ECO:0000313" key="2">
    <source>
        <dbReference type="Proteomes" id="UP000504633"/>
    </source>
</evidence>
<gene>
    <name evidence="3" type="primary">LOC111594660</name>
</gene>
<evidence type="ECO:0000313" key="3">
    <source>
        <dbReference type="RefSeq" id="XP_023163830.2"/>
    </source>
</evidence>
<dbReference type="OrthoDB" id="8057344at2759"/>